<organism evidence="2 3">
    <name type="scientific">Ornithinibacillus caprae</name>
    <dbReference type="NCBI Taxonomy" id="2678566"/>
    <lineage>
        <taxon>Bacteria</taxon>
        <taxon>Bacillati</taxon>
        <taxon>Bacillota</taxon>
        <taxon>Bacilli</taxon>
        <taxon>Bacillales</taxon>
        <taxon>Bacillaceae</taxon>
        <taxon>Ornithinibacillus</taxon>
    </lineage>
</organism>
<evidence type="ECO:0000313" key="2">
    <source>
        <dbReference type="EMBL" id="MUK89175.1"/>
    </source>
</evidence>
<reference evidence="2 3" key="1">
    <citation type="submission" date="2019-11" db="EMBL/GenBank/DDBJ databases">
        <authorList>
            <person name="Li X."/>
        </authorList>
    </citation>
    <scope>NUCLEOTIDE SEQUENCE [LARGE SCALE GENOMIC DNA]</scope>
    <source>
        <strain evidence="2 3">L9</strain>
    </source>
</reference>
<keyword evidence="3" id="KW-1185">Reference proteome</keyword>
<dbReference type="InterPro" id="IPR043129">
    <property type="entry name" value="ATPase_NBD"/>
</dbReference>
<accession>A0A6N8FI92</accession>
<dbReference type="Pfam" id="PF17989">
    <property type="entry name" value="ALP_N"/>
    <property type="match status" value="1"/>
</dbReference>
<dbReference type="CDD" id="cd10227">
    <property type="entry name" value="ASKHA_NBD_ParM-like"/>
    <property type="match status" value="1"/>
</dbReference>
<dbReference type="EMBL" id="WOCA01000009">
    <property type="protein sequence ID" value="MUK89175.1"/>
    <property type="molecule type" value="Genomic_DNA"/>
</dbReference>
<comment type="caution">
    <text evidence="2">The sequence shown here is derived from an EMBL/GenBank/DDBJ whole genome shotgun (WGS) entry which is preliminary data.</text>
</comment>
<dbReference type="Gene3D" id="3.30.420.40">
    <property type="match status" value="1"/>
</dbReference>
<dbReference type="RefSeq" id="WP_155669152.1">
    <property type="nucleotide sequence ID" value="NZ_WOCA01000009.1"/>
</dbReference>
<feature type="domain" description="Actin-like protein N-terminal" evidence="1">
    <location>
        <begin position="5"/>
        <end position="144"/>
    </location>
</feature>
<sequence>MQVIGVDPGRFKTKIWYAGGHFEFYSSLGEYRESEFDDEKGDDDLIIEYNGMKFSGGTLAIRESEYGGPMMTDSKLHDDTLILILVALHKAFKSCEVGLVTGLPVADHKRDKILLSSMLTGYHEITVNGVTKWFRIYASVAPEGSCFFKYADKGTVRGLQVGSRTVNAITFKDGQKIGKESDTFDFGTESGKNRDSSAIARATIANTGSLKWKKDDLLFLCGGGSTKVYNHIKRYYRNANMVLNPVFSDSEAFYYIAREIYG</sequence>
<dbReference type="Proteomes" id="UP000469125">
    <property type="component" value="Unassembled WGS sequence"/>
</dbReference>
<protein>
    <recommendedName>
        <fullName evidence="1">Actin-like protein N-terminal domain-containing protein</fullName>
    </recommendedName>
</protein>
<dbReference type="InterPro" id="IPR040607">
    <property type="entry name" value="ALP_N"/>
</dbReference>
<name>A0A6N8FI92_9BACI</name>
<gene>
    <name evidence="2" type="ORF">GMD78_12405</name>
</gene>
<dbReference type="AlphaFoldDB" id="A0A6N8FI92"/>
<evidence type="ECO:0000259" key="1">
    <source>
        <dbReference type="Pfam" id="PF17989"/>
    </source>
</evidence>
<evidence type="ECO:0000313" key="3">
    <source>
        <dbReference type="Proteomes" id="UP000469125"/>
    </source>
</evidence>
<dbReference type="SUPFAM" id="SSF53067">
    <property type="entry name" value="Actin-like ATPase domain"/>
    <property type="match status" value="1"/>
</dbReference>
<proteinExistence type="predicted"/>